<keyword evidence="5 18" id="KW-0479">Metal-binding</keyword>
<keyword evidence="11 18" id="KW-0413">Isomerase</keyword>
<evidence type="ECO:0000256" key="10">
    <source>
        <dbReference type="ARBA" id="ARBA00023027"/>
    </source>
</evidence>
<keyword evidence="6 17" id="KW-0547">Nucleotide-binding</keyword>
<feature type="domain" description="YjeF N-terminal" evidence="21">
    <location>
        <begin position="14"/>
        <end position="216"/>
    </location>
</feature>
<evidence type="ECO:0000256" key="5">
    <source>
        <dbReference type="ARBA" id="ARBA00022723"/>
    </source>
</evidence>
<dbReference type="AlphaFoldDB" id="A0A0W0YT14"/>
<feature type="binding site" evidence="17">
    <location>
        <position position="433"/>
    </location>
    <ligand>
        <name>AMP</name>
        <dbReference type="ChEBI" id="CHEBI:456215"/>
    </ligand>
</feature>
<evidence type="ECO:0000256" key="19">
    <source>
        <dbReference type="PIRNR" id="PIRNR017184"/>
    </source>
</evidence>
<dbReference type="PIRSF" id="PIRSF017184">
    <property type="entry name" value="Nnr"/>
    <property type="match status" value="1"/>
</dbReference>
<comment type="similarity">
    <text evidence="18">Belongs to the NnrE/AIBP family.</text>
</comment>
<evidence type="ECO:0000313" key="22">
    <source>
        <dbReference type="EMBL" id="KTD59972.1"/>
    </source>
</evidence>
<organism evidence="22 23">
    <name type="scientific">Legionella shakespearei DSM 23087</name>
    <dbReference type="NCBI Taxonomy" id="1122169"/>
    <lineage>
        <taxon>Bacteria</taxon>
        <taxon>Pseudomonadati</taxon>
        <taxon>Pseudomonadota</taxon>
        <taxon>Gammaproteobacteria</taxon>
        <taxon>Legionellales</taxon>
        <taxon>Legionellaceae</taxon>
        <taxon>Legionella</taxon>
    </lineage>
</organism>
<dbReference type="PROSITE" id="PS51383">
    <property type="entry name" value="YJEF_C_3"/>
    <property type="match status" value="1"/>
</dbReference>
<dbReference type="PROSITE" id="PS51385">
    <property type="entry name" value="YJEF_N"/>
    <property type="match status" value="1"/>
</dbReference>
<reference evidence="22 23" key="1">
    <citation type="submission" date="2015-11" db="EMBL/GenBank/DDBJ databases">
        <title>Genomic analysis of 38 Legionella species identifies large and diverse effector repertoires.</title>
        <authorList>
            <person name="Burstein D."/>
            <person name="Amaro F."/>
            <person name="Zusman T."/>
            <person name="Lifshitz Z."/>
            <person name="Cohen O."/>
            <person name="Gilbert J.A."/>
            <person name="Pupko T."/>
            <person name="Shuman H.A."/>
            <person name="Segal G."/>
        </authorList>
    </citation>
    <scope>NUCLEOTIDE SEQUENCE [LARGE SCALE GENOMIC DNA]</scope>
    <source>
        <strain evidence="22 23">ATCC 49655</strain>
    </source>
</reference>
<evidence type="ECO:0000256" key="15">
    <source>
        <dbReference type="ARBA" id="ARBA00048238"/>
    </source>
</evidence>
<feature type="binding site" evidence="17">
    <location>
        <position position="434"/>
    </location>
    <ligand>
        <name>(6S)-NADPHX</name>
        <dbReference type="ChEBI" id="CHEBI:64076"/>
    </ligand>
</feature>
<dbReference type="Proteomes" id="UP000054600">
    <property type="component" value="Unassembled WGS sequence"/>
</dbReference>
<dbReference type="NCBIfam" id="TIGR00196">
    <property type="entry name" value="yjeF_cterm"/>
    <property type="match status" value="1"/>
</dbReference>
<comment type="similarity">
    <text evidence="3 19">In the N-terminal section; belongs to the NnrE/AIBP family.</text>
</comment>
<dbReference type="InterPro" id="IPR000631">
    <property type="entry name" value="CARKD"/>
</dbReference>
<dbReference type="STRING" id="1122169.Lsha_1722"/>
<evidence type="ECO:0000256" key="8">
    <source>
        <dbReference type="ARBA" id="ARBA00022857"/>
    </source>
</evidence>
<comment type="function">
    <text evidence="14 19">Bifunctional enzyme that catalyzes the epimerization of the S- and R-forms of NAD(P)HX and the dehydration of the S-form of NAD(P)HX at the expense of ADP, which is converted to AMP. This allows the repair of both epimers of NAD(P)HX, a damaged form of NAD(P)H that is a result of enzymatic or heat-dependent hydration.</text>
</comment>
<evidence type="ECO:0000256" key="3">
    <source>
        <dbReference type="ARBA" id="ARBA00006001"/>
    </source>
</evidence>
<dbReference type="EC" id="4.2.1.136" evidence="19"/>
<dbReference type="PATRIC" id="fig|1122169.6.peg.1979"/>
<comment type="subunit">
    <text evidence="17">Homotetramer.</text>
</comment>
<feature type="binding site" evidence="18">
    <location>
        <position position="162"/>
    </location>
    <ligand>
        <name>K(+)</name>
        <dbReference type="ChEBI" id="CHEBI:29103"/>
    </ligand>
</feature>
<comment type="cofactor">
    <cofactor evidence="17">
        <name>Mg(2+)</name>
        <dbReference type="ChEBI" id="CHEBI:18420"/>
    </cofactor>
</comment>
<dbReference type="PANTHER" id="PTHR12592">
    <property type="entry name" value="ATP-DEPENDENT (S)-NAD(P)H-HYDRATE DEHYDRATASE FAMILY MEMBER"/>
    <property type="match status" value="1"/>
</dbReference>
<dbReference type="Gene3D" id="3.40.50.10260">
    <property type="entry name" value="YjeF N-terminal domain"/>
    <property type="match status" value="1"/>
</dbReference>
<comment type="catalytic activity">
    <reaction evidence="15 17 19">
        <text>(6S)-NADHX + ADP = AMP + phosphate + NADH + H(+)</text>
        <dbReference type="Rhea" id="RHEA:32223"/>
        <dbReference type="ChEBI" id="CHEBI:15378"/>
        <dbReference type="ChEBI" id="CHEBI:43474"/>
        <dbReference type="ChEBI" id="CHEBI:57945"/>
        <dbReference type="ChEBI" id="CHEBI:64074"/>
        <dbReference type="ChEBI" id="CHEBI:456215"/>
        <dbReference type="ChEBI" id="CHEBI:456216"/>
        <dbReference type="EC" id="4.2.1.136"/>
    </reaction>
</comment>
<dbReference type="PANTHER" id="PTHR12592:SF0">
    <property type="entry name" value="ATP-DEPENDENT (S)-NAD(P)H-HYDRATE DEHYDRATASE"/>
    <property type="match status" value="1"/>
</dbReference>
<evidence type="ECO:0000256" key="13">
    <source>
        <dbReference type="ARBA" id="ARBA00023268"/>
    </source>
</evidence>
<dbReference type="SUPFAM" id="SSF53613">
    <property type="entry name" value="Ribokinase-like"/>
    <property type="match status" value="1"/>
</dbReference>
<accession>A0A0W0YT14</accession>
<dbReference type="OrthoDB" id="9806925at2"/>
<dbReference type="GO" id="GO:0046496">
    <property type="term" value="P:nicotinamide nucleotide metabolic process"/>
    <property type="evidence" value="ECO:0007669"/>
    <property type="project" value="UniProtKB-UniRule"/>
</dbReference>
<evidence type="ECO:0000256" key="17">
    <source>
        <dbReference type="HAMAP-Rule" id="MF_01965"/>
    </source>
</evidence>
<evidence type="ECO:0000259" key="21">
    <source>
        <dbReference type="PROSITE" id="PS51385"/>
    </source>
</evidence>
<comment type="caution">
    <text evidence="22">The sequence shown here is derived from an EMBL/GenBank/DDBJ whole genome shotgun (WGS) entry which is preliminary data.</text>
</comment>
<comment type="caution">
    <text evidence="18">Lacks conserved residue(s) required for the propagation of feature annotation.</text>
</comment>
<dbReference type="GO" id="GO:0110051">
    <property type="term" value="P:metabolite repair"/>
    <property type="evidence" value="ECO:0007669"/>
    <property type="project" value="TreeGrafter"/>
</dbReference>
<evidence type="ECO:0000259" key="20">
    <source>
        <dbReference type="PROSITE" id="PS51383"/>
    </source>
</evidence>
<evidence type="ECO:0000256" key="4">
    <source>
        <dbReference type="ARBA" id="ARBA00009524"/>
    </source>
</evidence>
<feature type="binding site" evidence="17">
    <location>
        <position position="367"/>
    </location>
    <ligand>
        <name>(6S)-NADPHX</name>
        <dbReference type="ChEBI" id="CHEBI:64076"/>
    </ligand>
</feature>
<dbReference type="eggNOG" id="COG0063">
    <property type="taxonomic scope" value="Bacteria"/>
</dbReference>
<keyword evidence="22" id="KW-0808">Transferase</keyword>
<feature type="binding site" evidence="18">
    <location>
        <position position="159"/>
    </location>
    <ligand>
        <name>(6S)-NADPHX</name>
        <dbReference type="ChEBI" id="CHEBI:64076"/>
    </ligand>
</feature>
<keyword evidence="7 17" id="KW-0067">ATP-binding</keyword>
<dbReference type="GO" id="GO:0046872">
    <property type="term" value="F:metal ion binding"/>
    <property type="evidence" value="ECO:0007669"/>
    <property type="project" value="UniProtKB-UniRule"/>
</dbReference>
<keyword evidence="22" id="KW-0418">Kinase</keyword>
<dbReference type="CDD" id="cd01171">
    <property type="entry name" value="YXKO-related"/>
    <property type="match status" value="1"/>
</dbReference>
<feature type="binding site" evidence="18">
    <location>
        <position position="63"/>
    </location>
    <ligand>
        <name>K(+)</name>
        <dbReference type="ChEBI" id="CHEBI:29103"/>
    </ligand>
</feature>
<dbReference type="GO" id="GO:0016301">
    <property type="term" value="F:kinase activity"/>
    <property type="evidence" value="ECO:0007669"/>
    <property type="project" value="UniProtKB-KW"/>
</dbReference>
<comment type="function">
    <text evidence="18">Catalyzes the epimerization of the S- and R-forms of NAD(P)HX, a damaged form of NAD(P)H that is a result of enzymatic or heat-dependent hydration. This is a prerequisite for the S-specific NAD(P)H-hydrate dehydratase to allow the repair of both epimers of NAD(P)HX.</text>
</comment>
<dbReference type="InterPro" id="IPR030677">
    <property type="entry name" value="Nnr"/>
</dbReference>
<dbReference type="RefSeq" id="WP_026253824.1">
    <property type="nucleotide sequence ID" value="NZ_KB892382.1"/>
</dbReference>
<dbReference type="GO" id="GO:0005524">
    <property type="term" value="F:ATP binding"/>
    <property type="evidence" value="ECO:0007669"/>
    <property type="project" value="UniProtKB-UniRule"/>
</dbReference>
<dbReference type="Pfam" id="PF03853">
    <property type="entry name" value="YjeF_N"/>
    <property type="match status" value="1"/>
</dbReference>
<comment type="similarity">
    <text evidence="17">Belongs to the NnrD/CARKD family.</text>
</comment>
<evidence type="ECO:0000256" key="9">
    <source>
        <dbReference type="ARBA" id="ARBA00022958"/>
    </source>
</evidence>
<evidence type="ECO:0000256" key="14">
    <source>
        <dbReference type="ARBA" id="ARBA00025153"/>
    </source>
</evidence>
<dbReference type="HAMAP" id="MF_01965">
    <property type="entry name" value="NADHX_dehydratase"/>
    <property type="match status" value="1"/>
</dbReference>
<dbReference type="SUPFAM" id="SSF64153">
    <property type="entry name" value="YjeF N-terminal domain-like"/>
    <property type="match status" value="1"/>
</dbReference>
<dbReference type="eggNOG" id="COG0062">
    <property type="taxonomic scope" value="Bacteria"/>
</dbReference>
<keyword evidence="9 18" id="KW-0630">Potassium</keyword>
<evidence type="ECO:0000256" key="2">
    <source>
        <dbReference type="ARBA" id="ARBA00000909"/>
    </source>
</evidence>
<dbReference type="Pfam" id="PF01256">
    <property type="entry name" value="Carb_kinase"/>
    <property type="match status" value="1"/>
</dbReference>
<keyword evidence="12 17" id="KW-0456">Lyase</keyword>
<dbReference type="InterPro" id="IPR017953">
    <property type="entry name" value="Carbohydrate_kinase_pred_CS"/>
</dbReference>
<comment type="catalytic activity">
    <reaction evidence="1 18 19">
        <text>(6R)-NADHX = (6S)-NADHX</text>
        <dbReference type="Rhea" id="RHEA:32215"/>
        <dbReference type="ChEBI" id="CHEBI:64074"/>
        <dbReference type="ChEBI" id="CHEBI:64075"/>
        <dbReference type="EC" id="5.1.99.6"/>
    </reaction>
</comment>
<keyword evidence="10 17" id="KW-0520">NAD</keyword>
<keyword evidence="8 17" id="KW-0521">NADP</keyword>
<dbReference type="EC" id="5.1.99.6" evidence="19"/>
<name>A0A0W0YT14_9GAMM</name>
<comment type="function">
    <text evidence="17">Catalyzes the dehydration of the S-form of NAD(P)HX at the expense of ADP, which is converted to AMP. Together with NAD(P)HX epimerase, which catalyzes the epimerization of the S- and R-forms, the enzyme allows the repair of both epimers of NAD(P)HX, a damaged form of NAD(P)H that is a result of enzymatic or heat-dependent hydration.</text>
</comment>
<evidence type="ECO:0000256" key="11">
    <source>
        <dbReference type="ARBA" id="ARBA00023235"/>
    </source>
</evidence>
<comment type="catalytic activity">
    <reaction evidence="2 18 19">
        <text>(6R)-NADPHX = (6S)-NADPHX</text>
        <dbReference type="Rhea" id="RHEA:32227"/>
        <dbReference type="ChEBI" id="CHEBI:64076"/>
        <dbReference type="ChEBI" id="CHEBI:64077"/>
        <dbReference type="EC" id="5.1.99.6"/>
    </reaction>
</comment>
<keyword evidence="13" id="KW-0511">Multifunctional enzyme</keyword>
<dbReference type="Gene3D" id="3.40.1190.20">
    <property type="match status" value="1"/>
</dbReference>
<dbReference type="NCBIfam" id="TIGR00197">
    <property type="entry name" value="yjeF_nterm"/>
    <property type="match status" value="1"/>
</dbReference>
<dbReference type="GO" id="GO:0052855">
    <property type="term" value="F:ADP-dependent NAD(P)H-hydrate dehydratase activity"/>
    <property type="evidence" value="ECO:0007669"/>
    <property type="project" value="UniProtKB-UniRule"/>
</dbReference>
<keyword evidence="23" id="KW-1185">Reference proteome</keyword>
<feature type="binding site" evidence="17">
    <location>
        <begin position="404"/>
        <end position="408"/>
    </location>
    <ligand>
        <name>AMP</name>
        <dbReference type="ChEBI" id="CHEBI:456215"/>
    </ligand>
</feature>
<feature type="binding site" evidence="18">
    <location>
        <position position="126"/>
    </location>
    <ligand>
        <name>K(+)</name>
        <dbReference type="ChEBI" id="CHEBI:29103"/>
    </ligand>
</feature>
<comment type="similarity">
    <text evidence="4 19">In the C-terminal section; belongs to the NnrD/CARKD family.</text>
</comment>
<proteinExistence type="inferred from homology"/>
<evidence type="ECO:0000256" key="18">
    <source>
        <dbReference type="HAMAP-Rule" id="MF_01966"/>
    </source>
</evidence>
<sequence length="495" mass="52312">MTKPENILYCCEQIRNCERLAVDLYQLDENELMSRAGTEAFLFMQKMFPKVTHIAVFCGAGNNAGDGYVLARLAHEQGLSVTVYQCKEMEELPLEAEYAARMAVAAGVECLAADEPLDSDVELIIDALLGIGLKGPVHGVIATAINQINSSELPVLSLDIPSGLNADTGLVENFCVEATLTLTFIARKAGMYTLDGPDYCGDIYCRTLQLKNILEKIPPYASLLSNHSLPLPLPARRKNSHKGNYGHVVVIGGGPGMPGAVSLVAKAAMRTGAGMVSVATWPEHAKTVLPLIPEAMIWGVQSAKDLSPLLEKASVCVIGPGLGESDWAKDLFLAAITSQLPMVIDASALRLLAEHPQLDDNWVLTPHPGEAASLLSCSSQNVQMDRYGSATAIQQQYGGVVVLKGAGTIIQTAEKNTFVCPKGNPGMASAGMGDVLSGIISALCAQGLSLSDAAKLGVWIHAVAGDAVARTFGEAGLLASDLLDLLPKILNCTHL</sequence>
<feature type="domain" description="YjeF C-terminal" evidence="20">
    <location>
        <begin position="225"/>
        <end position="493"/>
    </location>
</feature>
<evidence type="ECO:0000256" key="6">
    <source>
        <dbReference type="ARBA" id="ARBA00022741"/>
    </source>
</evidence>
<feature type="binding site" evidence="18">
    <location>
        <begin position="130"/>
        <end position="136"/>
    </location>
    <ligand>
        <name>(6S)-NADPHX</name>
        <dbReference type="ChEBI" id="CHEBI:64076"/>
    </ligand>
</feature>
<comment type="catalytic activity">
    <reaction evidence="16 17 19">
        <text>(6S)-NADPHX + ADP = AMP + phosphate + NADPH + H(+)</text>
        <dbReference type="Rhea" id="RHEA:32235"/>
        <dbReference type="ChEBI" id="CHEBI:15378"/>
        <dbReference type="ChEBI" id="CHEBI:43474"/>
        <dbReference type="ChEBI" id="CHEBI:57783"/>
        <dbReference type="ChEBI" id="CHEBI:64076"/>
        <dbReference type="ChEBI" id="CHEBI:456215"/>
        <dbReference type="ChEBI" id="CHEBI:456216"/>
        <dbReference type="EC" id="4.2.1.136"/>
    </reaction>
</comment>
<gene>
    <name evidence="18" type="primary">nnrE</name>
    <name evidence="17" type="synonym">nnrD</name>
    <name evidence="22" type="ORF">Lsha_1722</name>
</gene>
<evidence type="ECO:0000313" key="23">
    <source>
        <dbReference type="Proteomes" id="UP000054600"/>
    </source>
</evidence>
<dbReference type="PROSITE" id="PS01050">
    <property type="entry name" value="YJEF_C_2"/>
    <property type="match status" value="1"/>
</dbReference>
<dbReference type="EMBL" id="LNYW01000046">
    <property type="protein sequence ID" value="KTD59972.1"/>
    <property type="molecule type" value="Genomic_DNA"/>
</dbReference>
<protein>
    <recommendedName>
        <fullName evidence="19">Bifunctional NAD(P)H-hydrate repair enzyme</fullName>
    </recommendedName>
    <alternativeName>
        <fullName evidence="19">Nicotinamide nucleotide repair protein</fullName>
    </alternativeName>
    <domain>
        <recommendedName>
            <fullName evidence="19">ADP-dependent (S)-NAD(P)H-hydrate dehydratase</fullName>
            <ecNumber evidence="19">4.2.1.136</ecNumber>
        </recommendedName>
        <alternativeName>
            <fullName evidence="19">ADP-dependent NAD(P)HX dehydratase</fullName>
        </alternativeName>
    </domain>
    <domain>
        <recommendedName>
            <fullName evidence="19">NAD(P)H-hydrate epimerase</fullName>
            <ecNumber evidence="19">5.1.99.6</ecNumber>
        </recommendedName>
    </domain>
</protein>
<comment type="cofactor">
    <cofactor evidence="18 19">
        <name>K(+)</name>
        <dbReference type="ChEBI" id="CHEBI:29103"/>
    </cofactor>
    <text evidence="18 19">Binds 1 potassium ion per subunit.</text>
</comment>
<evidence type="ECO:0000256" key="12">
    <source>
        <dbReference type="ARBA" id="ARBA00023239"/>
    </source>
</evidence>
<feature type="binding site" evidence="17">
    <location>
        <position position="260"/>
    </location>
    <ligand>
        <name>(6S)-NADPHX</name>
        <dbReference type="ChEBI" id="CHEBI:64076"/>
    </ligand>
</feature>
<dbReference type="GO" id="GO:0052856">
    <property type="term" value="F:NAD(P)HX epimerase activity"/>
    <property type="evidence" value="ECO:0007669"/>
    <property type="project" value="UniProtKB-UniRule"/>
</dbReference>
<dbReference type="InterPro" id="IPR036652">
    <property type="entry name" value="YjeF_N_dom_sf"/>
</dbReference>
<evidence type="ECO:0000256" key="7">
    <source>
        <dbReference type="ARBA" id="ARBA00022840"/>
    </source>
</evidence>
<dbReference type="InterPro" id="IPR004443">
    <property type="entry name" value="YjeF_N_dom"/>
</dbReference>
<dbReference type="HAMAP" id="MF_01966">
    <property type="entry name" value="NADHX_epimerase"/>
    <property type="match status" value="1"/>
</dbReference>
<feature type="binding site" evidence="17">
    <location>
        <position position="321"/>
    </location>
    <ligand>
        <name>(6S)-NADPHX</name>
        <dbReference type="ChEBI" id="CHEBI:64076"/>
    </ligand>
</feature>
<evidence type="ECO:0000256" key="16">
    <source>
        <dbReference type="ARBA" id="ARBA00049209"/>
    </source>
</evidence>
<dbReference type="InterPro" id="IPR029056">
    <property type="entry name" value="Ribokinase-like"/>
</dbReference>
<evidence type="ECO:0000256" key="1">
    <source>
        <dbReference type="ARBA" id="ARBA00000013"/>
    </source>
</evidence>